<dbReference type="HOGENOM" id="CLU_2237456_0_0_1"/>
<name>A0A0D0DVJ9_9AGAM</name>
<dbReference type="EMBL" id="KN824877">
    <property type="protein sequence ID" value="KIK98893.1"/>
    <property type="molecule type" value="Genomic_DNA"/>
</dbReference>
<sequence>MACMCCIGMTSFADSCEQIWYAQMSMKYGAKICSNLFPDVVPQFIIYEHTEPRLSMQCILILLEKSVPSCSYMSFPLPTKKTYPDIPEHHRAWPVFTGSQRPVIL</sequence>
<proteinExistence type="predicted"/>
<accession>A0A0D0DVJ9</accession>
<dbReference type="InParanoid" id="A0A0D0DVJ9"/>
<dbReference type="AlphaFoldDB" id="A0A0D0DVJ9"/>
<organism evidence="1 2">
    <name type="scientific">Paxillus rubicundulus Ve08.2h10</name>
    <dbReference type="NCBI Taxonomy" id="930991"/>
    <lineage>
        <taxon>Eukaryota</taxon>
        <taxon>Fungi</taxon>
        <taxon>Dikarya</taxon>
        <taxon>Basidiomycota</taxon>
        <taxon>Agaricomycotina</taxon>
        <taxon>Agaricomycetes</taxon>
        <taxon>Agaricomycetidae</taxon>
        <taxon>Boletales</taxon>
        <taxon>Paxilineae</taxon>
        <taxon>Paxillaceae</taxon>
        <taxon>Paxillus</taxon>
    </lineage>
</organism>
<evidence type="ECO:0000313" key="2">
    <source>
        <dbReference type="Proteomes" id="UP000054538"/>
    </source>
</evidence>
<keyword evidence="2" id="KW-1185">Reference proteome</keyword>
<evidence type="ECO:0000313" key="1">
    <source>
        <dbReference type="EMBL" id="KIK98893.1"/>
    </source>
</evidence>
<reference evidence="2" key="2">
    <citation type="submission" date="2015-01" db="EMBL/GenBank/DDBJ databases">
        <title>Evolutionary Origins and Diversification of the Mycorrhizal Mutualists.</title>
        <authorList>
            <consortium name="DOE Joint Genome Institute"/>
            <consortium name="Mycorrhizal Genomics Consortium"/>
            <person name="Kohler A."/>
            <person name="Kuo A."/>
            <person name="Nagy L.G."/>
            <person name="Floudas D."/>
            <person name="Copeland A."/>
            <person name="Barry K.W."/>
            <person name="Cichocki N."/>
            <person name="Veneault-Fourrey C."/>
            <person name="LaButti K."/>
            <person name="Lindquist E.A."/>
            <person name="Lipzen A."/>
            <person name="Lundell T."/>
            <person name="Morin E."/>
            <person name="Murat C."/>
            <person name="Riley R."/>
            <person name="Ohm R."/>
            <person name="Sun H."/>
            <person name="Tunlid A."/>
            <person name="Henrissat B."/>
            <person name="Grigoriev I.V."/>
            <person name="Hibbett D.S."/>
            <person name="Martin F."/>
        </authorList>
    </citation>
    <scope>NUCLEOTIDE SEQUENCE [LARGE SCALE GENOMIC DNA]</scope>
    <source>
        <strain evidence="2">Ve08.2h10</strain>
    </source>
</reference>
<reference evidence="1 2" key="1">
    <citation type="submission" date="2014-04" db="EMBL/GenBank/DDBJ databases">
        <authorList>
            <consortium name="DOE Joint Genome Institute"/>
            <person name="Kuo A."/>
            <person name="Kohler A."/>
            <person name="Jargeat P."/>
            <person name="Nagy L.G."/>
            <person name="Floudas D."/>
            <person name="Copeland A."/>
            <person name="Barry K.W."/>
            <person name="Cichocki N."/>
            <person name="Veneault-Fourrey C."/>
            <person name="LaButti K."/>
            <person name="Lindquist E.A."/>
            <person name="Lipzen A."/>
            <person name="Lundell T."/>
            <person name="Morin E."/>
            <person name="Murat C."/>
            <person name="Sun H."/>
            <person name="Tunlid A."/>
            <person name="Henrissat B."/>
            <person name="Grigoriev I.V."/>
            <person name="Hibbett D.S."/>
            <person name="Martin F."/>
            <person name="Nordberg H.P."/>
            <person name="Cantor M.N."/>
            <person name="Hua S.X."/>
        </authorList>
    </citation>
    <scope>NUCLEOTIDE SEQUENCE [LARGE SCALE GENOMIC DNA]</scope>
    <source>
        <strain evidence="1 2">Ve08.2h10</strain>
    </source>
</reference>
<dbReference type="Proteomes" id="UP000054538">
    <property type="component" value="Unassembled WGS sequence"/>
</dbReference>
<gene>
    <name evidence="1" type="ORF">PAXRUDRAFT_624459</name>
</gene>
<protein>
    <submittedName>
        <fullName evidence="1">Uncharacterized protein</fullName>
    </submittedName>
</protein>